<evidence type="ECO:0000313" key="1">
    <source>
        <dbReference type="EMBL" id="PWZ53245.1"/>
    </source>
</evidence>
<dbReference type="EMBL" id="NCVQ01000001">
    <property type="protein sequence ID" value="PWZ53245.1"/>
    <property type="molecule type" value="Genomic_DNA"/>
</dbReference>
<comment type="caution">
    <text evidence="1">The sequence shown here is derived from an EMBL/GenBank/DDBJ whole genome shotgun (WGS) entry which is preliminary data.</text>
</comment>
<organism evidence="1">
    <name type="scientific">Zea mays</name>
    <name type="common">Maize</name>
    <dbReference type="NCBI Taxonomy" id="4577"/>
    <lineage>
        <taxon>Eukaryota</taxon>
        <taxon>Viridiplantae</taxon>
        <taxon>Streptophyta</taxon>
        <taxon>Embryophyta</taxon>
        <taxon>Tracheophyta</taxon>
        <taxon>Spermatophyta</taxon>
        <taxon>Magnoliopsida</taxon>
        <taxon>Liliopsida</taxon>
        <taxon>Poales</taxon>
        <taxon>Poaceae</taxon>
        <taxon>PACMAD clade</taxon>
        <taxon>Panicoideae</taxon>
        <taxon>Andropogonodae</taxon>
        <taxon>Andropogoneae</taxon>
        <taxon>Tripsacinae</taxon>
        <taxon>Zea</taxon>
    </lineage>
</organism>
<dbReference type="AlphaFoldDB" id="A0A317Y3W5"/>
<protein>
    <submittedName>
        <fullName evidence="1">Uncharacterized protein</fullName>
    </submittedName>
</protein>
<proteinExistence type="predicted"/>
<dbReference type="Proteomes" id="UP000251960">
    <property type="component" value="Chromosome 1"/>
</dbReference>
<name>A0A317Y3W5_MAIZE</name>
<reference evidence="1" key="1">
    <citation type="journal article" date="2018" name="Nat. Genet.">
        <title>Extensive intraspecific gene order and gene structural variations between Mo17 and other maize genomes.</title>
        <authorList>
            <person name="Sun S."/>
            <person name="Zhou Y."/>
            <person name="Chen J."/>
            <person name="Shi J."/>
            <person name="Zhao H."/>
            <person name="Zhao H."/>
            <person name="Song W."/>
            <person name="Zhang M."/>
            <person name="Cui Y."/>
            <person name="Dong X."/>
            <person name="Liu H."/>
            <person name="Ma X."/>
            <person name="Jiao Y."/>
            <person name="Wang B."/>
            <person name="Wei X."/>
            <person name="Stein J.C."/>
            <person name="Glaubitz J.C."/>
            <person name="Lu F."/>
            <person name="Yu G."/>
            <person name="Liang C."/>
            <person name="Fengler K."/>
            <person name="Li B."/>
            <person name="Rafalski A."/>
            <person name="Schnable P.S."/>
            <person name="Ware D.H."/>
            <person name="Buckler E.S."/>
            <person name="Lai J."/>
        </authorList>
    </citation>
    <scope>NUCLEOTIDE SEQUENCE [LARGE SCALE GENOMIC DNA]</scope>
    <source>
        <tissue evidence="1">Seedling</tissue>
    </source>
</reference>
<gene>
    <name evidence="1" type="ORF">Zm00014a_011473</name>
</gene>
<accession>A0A317Y3W5</accession>
<sequence length="90" mass="10550">MRYSFSHRIRFVVHQFFAIEMPVSCSCLVHCHGRIWSYRGPLQLNRALVDQCLMYLFYFSFDYCRLCYRSKDDKKCSSSGLSSLGLLGFG</sequence>